<keyword evidence="3" id="KW-1185">Reference proteome</keyword>
<evidence type="ECO:0000313" key="3">
    <source>
        <dbReference type="Proteomes" id="UP000000663"/>
    </source>
</evidence>
<dbReference type="PANTHER" id="PTHR36174:SF1">
    <property type="entry name" value="LIPID II:GLYCINE GLYCYLTRANSFERASE"/>
    <property type="match status" value="1"/>
</dbReference>
<dbReference type="RefSeq" id="WP_012035456.1">
    <property type="nucleotide sequence ID" value="NC_009464.1"/>
</dbReference>
<dbReference type="Gene3D" id="3.40.630.30">
    <property type="match status" value="1"/>
</dbReference>
<feature type="domain" description="BioF2-like acetyltransferase" evidence="1">
    <location>
        <begin position="169"/>
        <end position="285"/>
    </location>
</feature>
<dbReference type="SUPFAM" id="SSF55729">
    <property type="entry name" value="Acyl-CoA N-acyltransferases (Nat)"/>
    <property type="match status" value="1"/>
</dbReference>
<dbReference type="InterPro" id="IPR038740">
    <property type="entry name" value="BioF2-like_GNAT_dom"/>
</dbReference>
<dbReference type="eggNOG" id="arCOG03320">
    <property type="taxonomic scope" value="Archaea"/>
</dbReference>
<dbReference type="InterPro" id="IPR050644">
    <property type="entry name" value="PG_Glycine_Bridge_Synth"/>
</dbReference>
<dbReference type="Proteomes" id="UP000000663">
    <property type="component" value="Chromosome"/>
</dbReference>
<dbReference type="PANTHER" id="PTHR36174">
    <property type="entry name" value="LIPID II:GLYCINE GLYCYLTRANSFERASE"/>
    <property type="match status" value="1"/>
</dbReference>
<accession>Q0W3C7</accession>
<evidence type="ECO:0000259" key="1">
    <source>
        <dbReference type="Pfam" id="PF13480"/>
    </source>
</evidence>
<organism evidence="2 3">
    <name type="scientific">Methanocella arvoryzae (strain DSM 22066 / NBRC 105507 / MRE50)</name>
    <dbReference type="NCBI Taxonomy" id="351160"/>
    <lineage>
        <taxon>Archaea</taxon>
        <taxon>Methanobacteriati</taxon>
        <taxon>Methanobacteriota</taxon>
        <taxon>Stenosarchaea group</taxon>
        <taxon>Methanomicrobia</taxon>
        <taxon>Methanocellales</taxon>
        <taxon>Methanocellaceae</taxon>
        <taxon>Methanocella</taxon>
    </lineage>
</organism>
<name>Q0W3C7_METAR</name>
<dbReference type="OrthoDB" id="140543at2157"/>
<proteinExistence type="predicted"/>
<dbReference type="AlphaFoldDB" id="Q0W3C7"/>
<reference evidence="2 3" key="1">
    <citation type="journal article" date="2006" name="Science">
        <title>Genome of rice cluster I archaea -- the key methane producers in the rice rhizosphere.</title>
        <authorList>
            <person name="Erkel C."/>
            <person name="Kube M."/>
            <person name="Reinhardt R."/>
            <person name="Liesack W."/>
        </authorList>
    </citation>
    <scope>NUCLEOTIDE SEQUENCE [LARGE SCALE GENOMIC DNA]</scope>
    <source>
        <strain evidence="3">DSM 22066 / NBRC 105507 / MRE50</strain>
    </source>
</reference>
<gene>
    <name evidence="2" type="ORF">RCIX1953</name>
</gene>
<dbReference type="GeneID" id="5143264"/>
<evidence type="ECO:0000313" key="2">
    <source>
        <dbReference type="EMBL" id="CAJ37116.1"/>
    </source>
</evidence>
<dbReference type="EMBL" id="AM114193">
    <property type="protein sequence ID" value="CAJ37116.1"/>
    <property type="molecule type" value="Genomic_DNA"/>
</dbReference>
<dbReference type="InterPro" id="IPR016181">
    <property type="entry name" value="Acyl_CoA_acyltransferase"/>
</dbReference>
<sequence length="343" mass="39417">MPVELLDDRGQWDEFVETSPDSMLFHRWDFLKIIEKHSSYRLLPLGVRRGRELVCVFPLFFRSFKGLKTVFSPPPGTCVPYLGPAFSPGYHHLRQKRKESYLNDAFQEVSGELKKLVPNYISVSTVPGFDDARPFMWAGYDLGINYTYYLDLGRPLEKILEGFDPDCKKKIRAGDKYHLSIDQTLDVETFYAITRDRFASRGMGSPLLSPQYLRDILDAFPDNVQMYFAYAGDELVSLALNCAYKESLMFWLGEINIRKDIPGNELMKWEFIRQAKQQGLREVELEGAGLKHLCLFKSKFNPALRQTFVASKKDPLGAAAEWAYKNVLKKNFTAGLKSVIPLY</sequence>
<dbReference type="STRING" id="351160.RCIX1953"/>
<dbReference type="Pfam" id="PF13480">
    <property type="entry name" value="Acetyltransf_6"/>
    <property type="match status" value="1"/>
</dbReference>
<dbReference type="KEGG" id="rci:RCIX1953"/>
<protein>
    <recommendedName>
        <fullName evidence="1">BioF2-like acetyltransferase domain-containing protein</fullName>
    </recommendedName>
</protein>